<sequence>MAASKLFLLRYEYVANILQQRVPFRAQHLEHALSAKKRGLLVIGGALADPPDAAVIVFNAEQQQVDKFARDDPYVRNGLVTSYSIREWTVVV</sequence>
<dbReference type="InterPro" id="IPR011008">
    <property type="entry name" value="Dimeric_a/b-barrel"/>
</dbReference>
<dbReference type="EMBL" id="BSXW01000819">
    <property type="protein sequence ID" value="GMF30163.1"/>
    <property type="molecule type" value="Genomic_DNA"/>
</dbReference>
<proteinExistence type="predicted"/>
<reference evidence="2" key="1">
    <citation type="submission" date="2023-04" db="EMBL/GenBank/DDBJ databases">
        <title>Phytophthora lilii NBRC 32176.</title>
        <authorList>
            <person name="Ichikawa N."/>
            <person name="Sato H."/>
            <person name="Tonouchi N."/>
        </authorList>
    </citation>
    <scope>NUCLEOTIDE SEQUENCE</scope>
    <source>
        <strain evidence="2">NBRC 32176</strain>
    </source>
</reference>
<accession>A0A9W6U6V9</accession>
<dbReference type="SUPFAM" id="SSF54909">
    <property type="entry name" value="Dimeric alpha+beta barrel"/>
    <property type="match status" value="1"/>
</dbReference>
<dbReference type="PANTHER" id="PTHR33606">
    <property type="entry name" value="PROTEIN YCII"/>
    <property type="match status" value="1"/>
</dbReference>
<keyword evidence="3" id="KW-1185">Reference proteome</keyword>
<evidence type="ECO:0000313" key="2">
    <source>
        <dbReference type="EMBL" id="GMF30163.1"/>
    </source>
</evidence>
<dbReference type="AlphaFoldDB" id="A0A9W6U6V9"/>
<dbReference type="Proteomes" id="UP001165083">
    <property type="component" value="Unassembled WGS sequence"/>
</dbReference>
<dbReference type="Pfam" id="PF03795">
    <property type="entry name" value="YCII"/>
    <property type="match status" value="1"/>
</dbReference>
<dbReference type="PANTHER" id="PTHR33606:SF3">
    <property type="entry name" value="PROTEIN YCII"/>
    <property type="match status" value="1"/>
</dbReference>
<dbReference type="InterPro" id="IPR005545">
    <property type="entry name" value="YCII"/>
</dbReference>
<evidence type="ECO:0000313" key="3">
    <source>
        <dbReference type="Proteomes" id="UP001165083"/>
    </source>
</evidence>
<dbReference type="InterPro" id="IPR051807">
    <property type="entry name" value="Sec-metab_biosynth-assoc"/>
</dbReference>
<organism evidence="2 3">
    <name type="scientific">Phytophthora lilii</name>
    <dbReference type="NCBI Taxonomy" id="2077276"/>
    <lineage>
        <taxon>Eukaryota</taxon>
        <taxon>Sar</taxon>
        <taxon>Stramenopiles</taxon>
        <taxon>Oomycota</taxon>
        <taxon>Peronosporomycetes</taxon>
        <taxon>Peronosporales</taxon>
        <taxon>Peronosporaceae</taxon>
        <taxon>Phytophthora</taxon>
    </lineage>
</organism>
<dbReference type="OrthoDB" id="5519740at2759"/>
<protein>
    <submittedName>
        <fullName evidence="2">Unnamed protein product</fullName>
    </submittedName>
</protein>
<dbReference type="Gene3D" id="3.30.70.1060">
    <property type="entry name" value="Dimeric alpha+beta barrel"/>
    <property type="match status" value="1"/>
</dbReference>
<gene>
    <name evidence="2" type="ORF">Plil01_001286200</name>
</gene>
<name>A0A9W6U6V9_9STRA</name>
<evidence type="ECO:0000259" key="1">
    <source>
        <dbReference type="Pfam" id="PF03795"/>
    </source>
</evidence>
<comment type="caution">
    <text evidence="2">The sequence shown here is derived from an EMBL/GenBank/DDBJ whole genome shotgun (WGS) entry which is preliminary data.</text>
</comment>
<feature type="domain" description="YCII-related" evidence="1">
    <location>
        <begin position="11"/>
        <end position="89"/>
    </location>
</feature>